<proteinExistence type="inferred from homology"/>
<dbReference type="NCBIfam" id="TIGR00091">
    <property type="entry name" value="tRNA (guanosine(46)-N7)-methyltransferase TrmB"/>
    <property type="match status" value="1"/>
</dbReference>
<evidence type="ECO:0000313" key="6">
    <source>
        <dbReference type="EMBL" id="MBW0137583.1"/>
    </source>
</evidence>
<evidence type="ECO:0000256" key="5">
    <source>
        <dbReference type="SAM" id="MobiDB-lite"/>
    </source>
</evidence>
<feature type="binding site" evidence="4">
    <location>
        <position position="258"/>
    </location>
    <ligand>
        <name>substrate</name>
    </ligand>
</feature>
<keyword evidence="7" id="KW-1185">Reference proteome</keyword>
<dbReference type="HAMAP" id="MF_01057">
    <property type="entry name" value="tRNA_methyltr_TrmB"/>
    <property type="match status" value="1"/>
</dbReference>
<evidence type="ECO:0000256" key="3">
    <source>
        <dbReference type="ARBA" id="ARBA00022691"/>
    </source>
</evidence>
<dbReference type="EMBL" id="JADQDK010000001">
    <property type="protein sequence ID" value="MBW0137583.1"/>
    <property type="molecule type" value="Genomic_DNA"/>
</dbReference>
<keyword evidence="2 4" id="KW-0808">Transferase</keyword>
<protein>
    <recommendedName>
        <fullName evidence="4">tRNA (guanine-N(7)-)-methyltransferase</fullName>
        <ecNumber evidence="4">2.1.1.33</ecNumber>
    </recommendedName>
    <alternativeName>
        <fullName evidence="4">tRNA (guanine(46)-N(7))-methyltransferase</fullName>
    </alternativeName>
    <alternativeName>
        <fullName evidence="4">tRNA(m7G46)-methyltransferase</fullName>
    </alternativeName>
</protein>
<reference evidence="6 7" key="1">
    <citation type="submission" date="2020-11" db="EMBL/GenBank/DDBJ databases">
        <title>Pseudonocardia abyssalis sp. nov. and Pseudonocardia oceani sp. nov., description and phylogenomic analysis of two novel actinomycetes isolated from the deep Southern Ocean.</title>
        <authorList>
            <person name="Parra J."/>
        </authorList>
    </citation>
    <scope>NUCLEOTIDE SEQUENCE [LARGE SCALE GENOMIC DNA]</scope>
    <source>
        <strain evidence="6 7">KRD-168</strain>
    </source>
</reference>
<dbReference type="PROSITE" id="PS51625">
    <property type="entry name" value="SAM_MT_TRMB"/>
    <property type="match status" value="1"/>
</dbReference>
<evidence type="ECO:0000313" key="7">
    <source>
        <dbReference type="Proteomes" id="UP000694287"/>
    </source>
</evidence>
<comment type="pathway">
    <text evidence="4">tRNA modification; N(7)-methylguanine-tRNA biosynthesis.</text>
</comment>
<evidence type="ECO:0000256" key="4">
    <source>
        <dbReference type="HAMAP-Rule" id="MF_01057"/>
    </source>
</evidence>
<comment type="similarity">
    <text evidence="4">Belongs to the class I-like SAM-binding methyltransferase superfamily. TrmB family.</text>
</comment>
<dbReference type="PANTHER" id="PTHR23417">
    <property type="entry name" value="3-DEOXY-D-MANNO-OCTULOSONIC-ACID TRANSFERASE/TRNA GUANINE-N 7 - -METHYLTRANSFERASE"/>
    <property type="match status" value="1"/>
</dbReference>
<dbReference type="Pfam" id="PF02390">
    <property type="entry name" value="Methyltransf_4"/>
    <property type="match status" value="1"/>
</dbReference>
<dbReference type="GO" id="GO:0008176">
    <property type="term" value="F:tRNA (guanine(46)-N7)-methyltransferase activity"/>
    <property type="evidence" value="ECO:0007669"/>
    <property type="project" value="UniProtKB-EC"/>
</dbReference>
<comment type="function">
    <text evidence="4">Catalyzes the formation of N(7)-methylguanine at position 46 (m7G46) in tRNA.</text>
</comment>
<name>A0ABS6UZB6_9PSEU</name>
<evidence type="ECO:0000256" key="2">
    <source>
        <dbReference type="ARBA" id="ARBA00022679"/>
    </source>
</evidence>
<comment type="caution">
    <text evidence="6">The sequence shown here is derived from an EMBL/GenBank/DDBJ whole genome shotgun (WGS) entry which is preliminary data.</text>
</comment>
<keyword evidence="1 4" id="KW-0489">Methyltransferase</keyword>
<dbReference type="PANTHER" id="PTHR23417:SF14">
    <property type="entry name" value="PENTACOTRIPEPTIDE-REPEAT REGION OF PRORP DOMAIN-CONTAINING PROTEIN"/>
    <property type="match status" value="1"/>
</dbReference>
<feature type="region of interest" description="Disordered" evidence="5">
    <location>
        <begin position="66"/>
        <end position="91"/>
    </location>
</feature>
<feature type="binding site" evidence="4">
    <location>
        <position position="147"/>
    </location>
    <ligand>
        <name>S-adenosyl-L-methionine</name>
        <dbReference type="ChEBI" id="CHEBI:59789"/>
    </ligand>
</feature>
<feature type="binding site" evidence="4">
    <location>
        <position position="226"/>
    </location>
    <ligand>
        <name>substrate</name>
    </ligand>
</feature>
<comment type="catalytic activity">
    <reaction evidence="4">
        <text>guanosine(46) in tRNA + S-adenosyl-L-methionine = N(7)-methylguanosine(46) in tRNA + S-adenosyl-L-homocysteine</text>
        <dbReference type="Rhea" id="RHEA:42708"/>
        <dbReference type="Rhea" id="RHEA-COMP:10188"/>
        <dbReference type="Rhea" id="RHEA-COMP:10189"/>
        <dbReference type="ChEBI" id="CHEBI:57856"/>
        <dbReference type="ChEBI" id="CHEBI:59789"/>
        <dbReference type="ChEBI" id="CHEBI:74269"/>
        <dbReference type="ChEBI" id="CHEBI:74480"/>
        <dbReference type="EC" id="2.1.1.33"/>
    </reaction>
</comment>
<feature type="binding site" evidence="4">
    <location>
        <begin position="297"/>
        <end position="300"/>
    </location>
    <ligand>
        <name>substrate</name>
    </ligand>
</feature>
<dbReference type="Proteomes" id="UP000694287">
    <property type="component" value="Unassembled WGS sequence"/>
</dbReference>
<comment type="caution">
    <text evidence="4">Lacks conserved residue(s) required for the propagation of feature annotation.</text>
</comment>
<keyword evidence="4" id="KW-0819">tRNA processing</keyword>
<organism evidence="6 7">
    <name type="scientific">Pseudonocardia abyssalis</name>
    <dbReference type="NCBI Taxonomy" id="2792008"/>
    <lineage>
        <taxon>Bacteria</taxon>
        <taxon>Bacillati</taxon>
        <taxon>Actinomycetota</taxon>
        <taxon>Actinomycetes</taxon>
        <taxon>Pseudonocardiales</taxon>
        <taxon>Pseudonocardiaceae</taxon>
        <taxon>Pseudonocardia</taxon>
    </lineage>
</organism>
<dbReference type="EC" id="2.1.1.33" evidence="4"/>
<gene>
    <name evidence="4 6" type="primary">trmB</name>
    <name evidence="6" type="ORF">I4I81_25460</name>
</gene>
<evidence type="ECO:0000256" key="1">
    <source>
        <dbReference type="ARBA" id="ARBA00022603"/>
    </source>
</evidence>
<accession>A0ABS6UZB6</accession>
<keyword evidence="3 4" id="KW-0949">S-adenosyl-L-methionine</keyword>
<dbReference type="InterPro" id="IPR003358">
    <property type="entry name" value="tRNA_(Gua-N-7)_MeTrfase_Trmb"/>
</dbReference>
<feature type="binding site" evidence="4">
    <location>
        <position position="222"/>
    </location>
    <ligand>
        <name>S-adenosyl-L-methionine</name>
        <dbReference type="ChEBI" id="CHEBI:59789"/>
    </ligand>
</feature>
<sequence>MGGGLGEGARPGRGEGVAQVGASGHEQCLLRAQFVAPGAHGVGITVGHGGTVAGRAPARGGTARRCAIVNGPRPTPEGARVTTRPPTEDRPRITSFVHHRARLTEGQQRAWDRSWPVLGRDVDDVVDGSVAYDPPAWFGRTAPLVLEIGSGMGESTAALAAAAPEYDHLAVEVFEPGLAQLLMRVEELGLGNLALLRGDAVELLRARVPEGSLSAVRIFFPDPWPKRKHRKRRLVQPEIAALVASRLAPGGTLHLATDWDDYATQMRAVCDGEHSLVNTAADEPGGWFPRPDWRPVTKFEQRAHLGGRAVHDLLYRRGSAGRTSDHAS</sequence>
<feature type="binding site" evidence="4">
    <location>
        <position position="199"/>
    </location>
    <ligand>
        <name>S-adenosyl-L-methionine</name>
        <dbReference type="ChEBI" id="CHEBI:59789"/>
    </ligand>
</feature>
<dbReference type="InterPro" id="IPR055361">
    <property type="entry name" value="tRNA_methyltr_TrmB_bact"/>
</dbReference>
<feature type="binding site" evidence="4">
    <location>
        <position position="172"/>
    </location>
    <ligand>
        <name>S-adenosyl-L-methionine</name>
        <dbReference type="ChEBI" id="CHEBI:59789"/>
    </ligand>
</feature>